<evidence type="ECO:0000256" key="1">
    <source>
        <dbReference type="SAM" id="Phobius"/>
    </source>
</evidence>
<dbReference type="SUPFAM" id="SSF53822">
    <property type="entry name" value="Periplasmic binding protein-like I"/>
    <property type="match status" value="1"/>
</dbReference>
<feature type="chain" id="PRO_5035733529" description="Tyrosine-protein kinase ephrin type A/B receptor-like domain-containing protein" evidence="2">
    <location>
        <begin position="30"/>
        <end position="731"/>
    </location>
</feature>
<keyword evidence="1" id="KW-0812">Transmembrane</keyword>
<keyword evidence="1" id="KW-1133">Transmembrane helix</keyword>
<evidence type="ECO:0000313" key="3">
    <source>
        <dbReference type="EMBL" id="CAD7696286.1"/>
    </source>
</evidence>
<reference evidence="3" key="1">
    <citation type="submission" date="2020-12" db="EMBL/GenBank/DDBJ databases">
        <authorList>
            <person name="Iha C."/>
        </authorList>
    </citation>
    <scope>NUCLEOTIDE SEQUENCE</scope>
</reference>
<keyword evidence="2" id="KW-0732">Signal</keyword>
<protein>
    <recommendedName>
        <fullName evidence="5">Tyrosine-protein kinase ephrin type A/B receptor-like domain-containing protein</fullName>
    </recommendedName>
</protein>
<comment type="caution">
    <text evidence="3">The sequence shown here is derived from an EMBL/GenBank/DDBJ whole genome shotgun (WGS) entry which is preliminary data.</text>
</comment>
<dbReference type="AlphaFoldDB" id="A0A8S1INH9"/>
<dbReference type="Gene3D" id="3.40.50.2300">
    <property type="match status" value="2"/>
</dbReference>
<proteinExistence type="predicted"/>
<feature type="non-terminal residue" evidence="3">
    <location>
        <position position="1"/>
    </location>
</feature>
<name>A0A8S1INH9_9CHLO</name>
<dbReference type="InterPro" id="IPR028082">
    <property type="entry name" value="Peripla_BP_I"/>
</dbReference>
<dbReference type="InterPro" id="IPR051010">
    <property type="entry name" value="BCAA_transport"/>
</dbReference>
<dbReference type="PANTHER" id="PTHR30483:SF37">
    <property type="entry name" value="ABC TRANSPORTER SUBSTRATE-BINDING PROTEIN"/>
    <property type="match status" value="1"/>
</dbReference>
<sequence>MMRSLRPAAMALAAVAVVVIVSRLPGAAGQGSRSTSVFRLGAVLSSVNETRTMQDARKGYEMFAATMNASAGGRGLRVGGRDGELYFKFRLTSLDDHNDAASHSALVERLLTEDDVHFMLGSHPKFAIQESDMANATGKILYHCCVGPDEVYKAGFRNVFGVTVTNRRYTELMVSSINLNAIDRVAIVRQADNIFTNTTCGAAVDFLSRFHQTVDVRNEEDGGNRTRVPLLTPVINYTQSEVEGQPDWFRQYVEDLRASRAEAVIACALLPEGRRLFDALHEARYPLKSFFITSGPTREDWVADLDPTAADSLLSAAQWSTEVQYEDSFFGKTREYSANFTEMFGSAPSALAAGASAVGYTLSEAIKSAFRTCDIMASEGDADRLLFNASMKCEDQRNITGYERVRLSLKALNMDTFFGKVRFDEYQRNIGMDPVTTQIQVNGTGYKHIVAVLPVEAASASLVMPAENAYRNTCIAGQFLSQQPEHFFDPCQRCERGQVTYQEDEPSCRSCPPYHYWENETSCVVCPETTELSEAVTGGIGIESCVCKEHYYHREVNNSGEECLKCPDGAVCGEGIEGGVRGGICPEAGFWIEVDTKQVYECEDPGNCLGGCNLTGQCRTGHSGRLCSDCEEGYYNFVGQCYSCLPSPVFISMVVALLVAWYILNVVVSSNVASLDMLLSWAQLANIIGEVDLNWPETLSFMFNVANILDFDVDILSPSCLLTWSYKQNFI</sequence>
<feature type="signal peptide" evidence="2">
    <location>
        <begin position="1"/>
        <end position="29"/>
    </location>
</feature>
<evidence type="ECO:0008006" key="5">
    <source>
        <dbReference type="Google" id="ProtNLM"/>
    </source>
</evidence>
<dbReference type="PANTHER" id="PTHR30483">
    <property type="entry name" value="LEUCINE-SPECIFIC-BINDING PROTEIN"/>
    <property type="match status" value="1"/>
</dbReference>
<dbReference type="EMBL" id="CAJHUC010000455">
    <property type="protein sequence ID" value="CAD7696286.1"/>
    <property type="molecule type" value="Genomic_DNA"/>
</dbReference>
<accession>A0A8S1INH9</accession>
<keyword evidence="1" id="KW-0472">Membrane</keyword>
<dbReference type="OrthoDB" id="536686at2759"/>
<organism evidence="3 4">
    <name type="scientific">Ostreobium quekettii</name>
    <dbReference type="NCBI Taxonomy" id="121088"/>
    <lineage>
        <taxon>Eukaryota</taxon>
        <taxon>Viridiplantae</taxon>
        <taxon>Chlorophyta</taxon>
        <taxon>core chlorophytes</taxon>
        <taxon>Ulvophyceae</taxon>
        <taxon>TCBD clade</taxon>
        <taxon>Bryopsidales</taxon>
        <taxon>Ostreobineae</taxon>
        <taxon>Ostreobiaceae</taxon>
        <taxon>Ostreobium</taxon>
    </lineage>
</organism>
<gene>
    <name evidence="3" type="ORF">OSTQU699_LOCUS1647</name>
</gene>
<dbReference type="Proteomes" id="UP000708148">
    <property type="component" value="Unassembled WGS sequence"/>
</dbReference>
<keyword evidence="4" id="KW-1185">Reference proteome</keyword>
<evidence type="ECO:0000313" key="4">
    <source>
        <dbReference type="Proteomes" id="UP000708148"/>
    </source>
</evidence>
<feature type="transmembrane region" description="Helical" evidence="1">
    <location>
        <begin position="649"/>
        <end position="668"/>
    </location>
</feature>
<evidence type="ECO:0000256" key="2">
    <source>
        <dbReference type="SAM" id="SignalP"/>
    </source>
</evidence>